<keyword evidence="2" id="KW-1185">Reference proteome</keyword>
<dbReference type="AlphaFoldDB" id="A0A291QRV8"/>
<evidence type="ECO:0000313" key="2">
    <source>
        <dbReference type="Proteomes" id="UP000220133"/>
    </source>
</evidence>
<dbReference type="KEGG" id="cbae:COR50_04920"/>
<gene>
    <name evidence="1" type="ORF">COR50_04920</name>
</gene>
<protein>
    <submittedName>
        <fullName evidence="1">Uncharacterized protein</fullName>
    </submittedName>
</protein>
<dbReference type="EMBL" id="CP023777">
    <property type="protein sequence ID" value="ATL46574.1"/>
    <property type="molecule type" value="Genomic_DNA"/>
</dbReference>
<accession>A0A291QRV8</accession>
<dbReference type="Proteomes" id="UP000220133">
    <property type="component" value="Chromosome"/>
</dbReference>
<dbReference type="RefSeq" id="WP_098192962.1">
    <property type="nucleotide sequence ID" value="NZ_CP023777.1"/>
</dbReference>
<evidence type="ECO:0000313" key="1">
    <source>
        <dbReference type="EMBL" id="ATL46574.1"/>
    </source>
</evidence>
<reference evidence="1 2" key="1">
    <citation type="submission" date="2017-10" db="EMBL/GenBank/DDBJ databases">
        <title>Paenichitinophaga pekingensis gen. nov., sp. nov., isolated from activated sludge.</title>
        <authorList>
            <person name="Jin D."/>
            <person name="Kong X."/>
            <person name="Deng Y."/>
            <person name="Bai Z."/>
        </authorList>
    </citation>
    <scope>NUCLEOTIDE SEQUENCE [LARGE SCALE GENOMIC DNA]</scope>
    <source>
        <strain evidence="1 2">13</strain>
    </source>
</reference>
<name>A0A291QRV8_9BACT</name>
<organism evidence="1 2">
    <name type="scientific">Chitinophaga caeni</name>
    <dbReference type="NCBI Taxonomy" id="2029983"/>
    <lineage>
        <taxon>Bacteria</taxon>
        <taxon>Pseudomonadati</taxon>
        <taxon>Bacteroidota</taxon>
        <taxon>Chitinophagia</taxon>
        <taxon>Chitinophagales</taxon>
        <taxon>Chitinophagaceae</taxon>
        <taxon>Chitinophaga</taxon>
    </lineage>
</organism>
<proteinExistence type="predicted"/>
<sequence length="234" mass="27748">MIRPIPLLILLCFFIGCNVAPRYNSLVESRLEGPVKKESIKTYYIDSLGTTTDSLLNSSVITYSPEGWVKTIHFELNDESQYAHTYTYRWKNDSAEVSYLETSHDSVINEMKGFRYWLDPHSYETRLYNDNRLEETFTVKLNHDFNITVYETMHYAKYGSRLYSTKSTSYYQDKSQRLPNLTVFKVYYDDSDGIKIDTLRQKVIETDKYGNVIKVSIDYNHQRRESRSTYEYYD</sequence>
<dbReference type="PROSITE" id="PS51257">
    <property type="entry name" value="PROKAR_LIPOPROTEIN"/>
    <property type="match status" value="1"/>
</dbReference>